<feature type="domain" description="Multidrug export protein EmrA/FarA alpha-helical hairpin" evidence="11">
    <location>
        <begin position="101"/>
        <end position="220"/>
    </location>
</feature>
<evidence type="ECO:0000256" key="7">
    <source>
        <dbReference type="ARBA" id="ARBA00022989"/>
    </source>
</evidence>
<gene>
    <name evidence="12" type="ORF">C8D90_103164</name>
</gene>
<dbReference type="Proteomes" id="UP000254848">
    <property type="component" value="Unassembled WGS sequence"/>
</dbReference>
<reference evidence="12 13" key="1">
    <citation type="submission" date="2018-07" db="EMBL/GenBank/DDBJ databases">
        <title>Genomic Encyclopedia of Type Strains, Phase IV (KMG-IV): sequencing the most valuable type-strain genomes for metagenomic binning, comparative biology and taxonomic classification.</title>
        <authorList>
            <person name="Goeker M."/>
        </authorList>
    </citation>
    <scope>NUCLEOTIDE SEQUENCE [LARGE SCALE GENOMIC DNA]</scope>
    <source>
        <strain evidence="12 13">DSM 103736</strain>
    </source>
</reference>
<dbReference type="GO" id="GO:0005886">
    <property type="term" value="C:plasma membrane"/>
    <property type="evidence" value="ECO:0007669"/>
    <property type="project" value="UniProtKB-SubCell"/>
</dbReference>
<evidence type="ECO:0000256" key="8">
    <source>
        <dbReference type="ARBA" id="ARBA00023136"/>
    </source>
</evidence>
<dbReference type="EMBL" id="QRAP01000003">
    <property type="protein sequence ID" value="RDK92772.1"/>
    <property type="molecule type" value="Genomic_DNA"/>
</dbReference>
<evidence type="ECO:0000256" key="1">
    <source>
        <dbReference type="ARBA" id="ARBA00004383"/>
    </source>
</evidence>
<keyword evidence="4" id="KW-1003">Cell membrane</keyword>
<dbReference type="GO" id="GO:0015721">
    <property type="term" value="P:bile acid and bile salt transport"/>
    <property type="evidence" value="ECO:0007669"/>
    <property type="project" value="UniProtKB-ARBA"/>
</dbReference>
<keyword evidence="13" id="KW-1185">Reference proteome</keyword>
<keyword evidence="9" id="KW-0175">Coiled coil</keyword>
<dbReference type="InterPro" id="IPR058633">
    <property type="entry name" value="EmrA/FarA_HH"/>
</dbReference>
<dbReference type="FunFam" id="2.40.30.170:FF:000003">
    <property type="entry name" value="Multidrug resistance protein A"/>
    <property type="match status" value="1"/>
</dbReference>
<keyword evidence="6 10" id="KW-0812">Transmembrane</keyword>
<dbReference type="GO" id="GO:1990961">
    <property type="term" value="P:xenobiotic detoxification by transmembrane export across the plasma membrane"/>
    <property type="evidence" value="ECO:0007669"/>
    <property type="project" value="UniProtKB-ARBA"/>
</dbReference>
<dbReference type="SUPFAM" id="SSF111369">
    <property type="entry name" value="HlyD-like secretion proteins"/>
    <property type="match status" value="1"/>
</dbReference>
<organism evidence="12 13">
    <name type="scientific">Enterobacillus tribolii</name>
    <dbReference type="NCBI Taxonomy" id="1487935"/>
    <lineage>
        <taxon>Bacteria</taxon>
        <taxon>Pseudomonadati</taxon>
        <taxon>Pseudomonadota</taxon>
        <taxon>Gammaproteobacteria</taxon>
        <taxon>Enterobacterales</taxon>
        <taxon>Hafniaceae</taxon>
        <taxon>Enterobacillus</taxon>
    </lineage>
</organism>
<comment type="caution">
    <text evidence="12">The sequence shown here is derived from an EMBL/GenBank/DDBJ whole genome shotgun (WGS) entry which is preliminary data.</text>
</comment>
<dbReference type="PANTHER" id="PTHR30386:SF19">
    <property type="entry name" value="MULTIDRUG EXPORT PROTEIN EMRA-RELATED"/>
    <property type="match status" value="1"/>
</dbReference>
<keyword evidence="3" id="KW-0813">Transport</keyword>
<feature type="coiled-coil region" evidence="9">
    <location>
        <begin position="126"/>
        <end position="191"/>
    </location>
</feature>
<dbReference type="AlphaFoldDB" id="A0A370QU40"/>
<evidence type="ECO:0000256" key="5">
    <source>
        <dbReference type="ARBA" id="ARBA00022519"/>
    </source>
</evidence>
<comment type="similarity">
    <text evidence="2">Belongs to the membrane fusion protein (MFP) (TC 8.A.1) family.</text>
</comment>
<keyword evidence="8 10" id="KW-0472">Membrane</keyword>
<dbReference type="Gene3D" id="2.40.50.100">
    <property type="match status" value="1"/>
</dbReference>
<protein>
    <submittedName>
        <fullName evidence="12">Membrane fusion protein (Multidrug efflux system)</fullName>
    </submittedName>
</protein>
<accession>A0A370QU40</accession>
<dbReference type="OrthoDB" id="9811754at2"/>
<keyword evidence="5" id="KW-0997">Cell inner membrane</keyword>
<evidence type="ECO:0000313" key="13">
    <source>
        <dbReference type="Proteomes" id="UP000254848"/>
    </source>
</evidence>
<dbReference type="InterPro" id="IPR050739">
    <property type="entry name" value="MFP"/>
</dbReference>
<dbReference type="Gene3D" id="1.10.287.470">
    <property type="entry name" value="Helix hairpin bin"/>
    <property type="match status" value="1"/>
</dbReference>
<evidence type="ECO:0000259" key="11">
    <source>
        <dbReference type="Pfam" id="PF25885"/>
    </source>
</evidence>
<evidence type="ECO:0000256" key="2">
    <source>
        <dbReference type="ARBA" id="ARBA00009477"/>
    </source>
</evidence>
<keyword evidence="7 10" id="KW-1133">Transmembrane helix</keyword>
<comment type="subcellular location">
    <subcellularLocation>
        <location evidence="1">Cell inner membrane</location>
        <topology evidence="1">Single-pass membrane protein</topology>
        <orientation evidence="1">Periplasmic side</orientation>
    </subcellularLocation>
</comment>
<dbReference type="GO" id="GO:0046677">
    <property type="term" value="P:response to antibiotic"/>
    <property type="evidence" value="ECO:0007669"/>
    <property type="project" value="UniProtKB-ARBA"/>
</dbReference>
<evidence type="ECO:0000256" key="9">
    <source>
        <dbReference type="SAM" id="Coils"/>
    </source>
</evidence>
<dbReference type="Gene3D" id="2.40.30.170">
    <property type="match status" value="1"/>
</dbReference>
<name>A0A370QU40_9GAMM</name>
<evidence type="ECO:0000256" key="6">
    <source>
        <dbReference type="ARBA" id="ARBA00022692"/>
    </source>
</evidence>
<evidence type="ECO:0000256" key="4">
    <source>
        <dbReference type="ARBA" id="ARBA00022475"/>
    </source>
</evidence>
<dbReference type="Pfam" id="PF25885">
    <property type="entry name" value="HH_EMRA"/>
    <property type="match status" value="1"/>
</dbReference>
<sequence>MDDKPQNAPADIQSQRNKQLTGKRKTSFIIFFFILLIASAGAILYYQLHAKYYEETDDAYVNGNLIVLSPQITGTVTRVVADEGDYVEQGQEIVRLDPSETEIALQNAQASLAGAVRQVRGLYSTADNYRAQLAAKEVAYRQAQNDYNRRRNLLKTGAISAEDLTHYREALDAARNELDAARQALNTQLALVDDTVLASHPDIKTAVAQLRQRYLDHARTRIIAPASGFVAKRAVQLGNRVQPGSTLLSIVPLNEVWVDANFKENQMREMRIGQQVTLVSDLYGSDVSYTGEIESLGIGTGSAFSLLPAQNASGNWIKIVQRLPVKVRLHAKNLEQYPLRIGLSMTATVSLKQTEGALLANKRVTNARYSTDVYDNPLAQADEMVARILHENGAGYHETAQARP</sequence>
<feature type="transmembrane region" description="Helical" evidence="10">
    <location>
        <begin position="28"/>
        <end position="48"/>
    </location>
</feature>
<dbReference type="RefSeq" id="WP_115457964.1">
    <property type="nucleotide sequence ID" value="NZ_QRAP01000003.1"/>
</dbReference>
<evidence type="ECO:0000313" key="12">
    <source>
        <dbReference type="EMBL" id="RDK92772.1"/>
    </source>
</evidence>
<dbReference type="PANTHER" id="PTHR30386">
    <property type="entry name" value="MEMBRANE FUSION SUBUNIT OF EMRAB-TOLC MULTIDRUG EFFLUX PUMP"/>
    <property type="match status" value="1"/>
</dbReference>
<proteinExistence type="inferred from homology"/>
<evidence type="ECO:0000256" key="10">
    <source>
        <dbReference type="SAM" id="Phobius"/>
    </source>
</evidence>
<evidence type="ECO:0000256" key="3">
    <source>
        <dbReference type="ARBA" id="ARBA00022448"/>
    </source>
</evidence>